<evidence type="ECO:0000256" key="2">
    <source>
        <dbReference type="SAM" id="Phobius"/>
    </source>
</evidence>
<dbReference type="RefSeq" id="WP_011801623.1">
    <property type="nucleotide sequence ID" value="NC_008781.1"/>
</dbReference>
<reference evidence="4" key="1">
    <citation type="journal article" date="2009" name="Environ. Microbiol.">
        <title>The genome of Polaromonas naphthalenivorans strain CJ2, isolated from coal tar-contaminated sediment, reveals physiological and metabolic versatility and evolution through extensive horizontal gene transfer.</title>
        <authorList>
            <person name="Yagi J.M."/>
            <person name="Sims D."/>
            <person name="Brettin T."/>
            <person name="Bruce D."/>
            <person name="Madsen E.L."/>
        </authorList>
    </citation>
    <scope>NUCLEOTIDE SEQUENCE [LARGE SCALE GENOMIC DNA]</scope>
    <source>
        <strain evidence="4">CJ2</strain>
    </source>
</reference>
<feature type="transmembrane region" description="Helical" evidence="2">
    <location>
        <begin position="28"/>
        <end position="51"/>
    </location>
</feature>
<evidence type="ECO:0000256" key="1">
    <source>
        <dbReference type="SAM" id="MobiDB-lite"/>
    </source>
</evidence>
<protein>
    <recommendedName>
        <fullName evidence="5">Transmembrane protein</fullName>
    </recommendedName>
</protein>
<keyword evidence="2" id="KW-0472">Membrane</keyword>
<proteinExistence type="predicted"/>
<sequence>MNKNELELRKLSIQAGNFAAGMHVFQHFITMLTIGGCLFLVMHGLQVMVASKPESLNSLALVIEKLQINEVFGYLFGCIGGLGWYGERRGKQRAYRELGKQRAATEQSDPYHSSSELDPNGLTPSK</sequence>
<feature type="transmembrane region" description="Helical" evidence="2">
    <location>
        <begin position="71"/>
        <end position="86"/>
    </location>
</feature>
<keyword evidence="2" id="KW-1133">Transmembrane helix</keyword>
<gene>
    <name evidence="3" type="ordered locus">Pnap_2237</name>
</gene>
<evidence type="ECO:0008006" key="5">
    <source>
        <dbReference type="Google" id="ProtNLM"/>
    </source>
</evidence>
<keyword evidence="4" id="KW-1185">Reference proteome</keyword>
<dbReference type="KEGG" id="pna:Pnap_2237"/>
<keyword evidence="2" id="KW-0812">Transmembrane</keyword>
<dbReference type="STRING" id="365044.Pnap_2237"/>
<accession>A1VPG7</accession>
<dbReference type="EMBL" id="CP000529">
    <property type="protein sequence ID" value="ABM37545.1"/>
    <property type="molecule type" value="Genomic_DNA"/>
</dbReference>
<dbReference type="HOGENOM" id="CLU_1979498_0_0_4"/>
<feature type="compositionally biased region" description="Polar residues" evidence="1">
    <location>
        <begin position="104"/>
        <end position="126"/>
    </location>
</feature>
<feature type="region of interest" description="Disordered" evidence="1">
    <location>
        <begin position="96"/>
        <end position="126"/>
    </location>
</feature>
<dbReference type="Proteomes" id="UP000000644">
    <property type="component" value="Chromosome"/>
</dbReference>
<dbReference type="OrthoDB" id="9154625at2"/>
<evidence type="ECO:0000313" key="3">
    <source>
        <dbReference type="EMBL" id="ABM37545.1"/>
    </source>
</evidence>
<evidence type="ECO:0000313" key="4">
    <source>
        <dbReference type="Proteomes" id="UP000000644"/>
    </source>
</evidence>
<name>A1VPG7_POLNA</name>
<dbReference type="AlphaFoldDB" id="A1VPG7"/>
<organism evidence="3 4">
    <name type="scientific">Polaromonas naphthalenivorans (strain CJ2)</name>
    <dbReference type="NCBI Taxonomy" id="365044"/>
    <lineage>
        <taxon>Bacteria</taxon>
        <taxon>Pseudomonadati</taxon>
        <taxon>Pseudomonadota</taxon>
        <taxon>Betaproteobacteria</taxon>
        <taxon>Burkholderiales</taxon>
        <taxon>Comamonadaceae</taxon>
        <taxon>Polaromonas</taxon>
    </lineage>
</organism>